<evidence type="ECO:0008006" key="3">
    <source>
        <dbReference type="Google" id="ProtNLM"/>
    </source>
</evidence>
<dbReference type="EMBL" id="JBHTAC010000060">
    <property type="protein sequence ID" value="MFC7247616.1"/>
    <property type="molecule type" value="Genomic_DNA"/>
</dbReference>
<accession>A0ABW2H6M3</accession>
<evidence type="ECO:0000313" key="2">
    <source>
        <dbReference type="Proteomes" id="UP001596392"/>
    </source>
</evidence>
<gene>
    <name evidence="1" type="ORF">ACFQO7_34570</name>
</gene>
<organism evidence="1 2">
    <name type="scientific">Catellatospora aurea</name>
    <dbReference type="NCBI Taxonomy" id="1337874"/>
    <lineage>
        <taxon>Bacteria</taxon>
        <taxon>Bacillati</taxon>
        <taxon>Actinomycetota</taxon>
        <taxon>Actinomycetes</taxon>
        <taxon>Micromonosporales</taxon>
        <taxon>Micromonosporaceae</taxon>
        <taxon>Catellatospora</taxon>
    </lineage>
</organism>
<keyword evidence="2" id="KW-1185">Reference proteome</keyword>
<protein>
    <recommendedName>
        <fullName evidence="3">SAV-6107-like HEPN domain-containing protein</fullName>
    </recommendedName>
</protein>
<dbReference type="RefSeq" id="WP_376810336.1">
    <property type="nucleotide sequence ID" value="NZ_JBHTAC010000060.1"/>
</dbReference>
<name>A0ABW2H6M3_9ACTN</name>
<proteinExistence type="predicted"/>
<dbReference type="Proteomes" id="UP001596392">
    <property type="component" value="Unassembled WGS sequence"/>
</dbReference>
<comment type="caution">
    <text evidence="1">The sequence shown here is derived from an EMBL/GenBank/DDBJ whole genome shotgun (WGS) entry which is preliminary data.</text>
</comment>
<evidence type="ECO:0000313" key="1">
    <source>
        <dbReference type="EMBL" id="MFC7247616.1"/>
    </source>
</evidence>
<sequence length="131" mass="14403">MNSTDTYLAAADRLLTEVVPGARGTWPRACAWLIRLALENELTRFWAGACPPVTHVRSRRAQLLLLGGYATRDVSRQASHAWACLSRAGHQHSYELALTAKELRRLCDEVNTVVATLRDIMPATAAAPPHS</sequence>
<reference evidence="2" key="1">
    <citation type="journal article" date="2019" name="Int. J. Syst. Evol. Microbiol.">
        <title>The Global Catalogue of Microorganisms (GCM) 10K type strain sequencing project: providing services to taxonomists for standard genome sequencing and annotation.</title>
        <authorList>
            <consortium name="The Broad Institute Genomics Platform"/>
            <consortium name="The Broad Institute Genome Sequencing Center for Infectious Disease"/>
            <person name="Wu L."/>
            <person name="Ma J."/>
        </authorList>
    </citation>
    <scope>NUCLEOTIDE SEQUENCE [LARGE SCALE GENOMIC DNA]</scope>
    <source>
        <strain evidence="2">CGMCC 1.9106</strain>
    </source>
</reference>